<evidence type="ECO:0000256" key="1">
    <source>
        <dbReference type="ARBA" id="ARBA00004141"/>
    </source>
</evidence>
<dbReference type="AlphaFoldDB" id="A0A3R7N9J2"/>
<comment type="subcellular location">
    <subcellularLocation>
        <location evidence="1">Membrane</location>
        <topology evidence="1">Multi-pass membrane protein</topology>
    </subcellularLocation>
</comment>
<evidence type="ECO:0000256" key="3">
    <source>
        <dbReference type="ARBA" id="ARBA00022989"/>
    </source>
</evidence>
<organism evidence="6 7">
    <name type="scientific">Phytophthora kernoviae</name>
    <dbReference type="NCBI Taxonomy" id="325452"/>
    <lineage>
        <taxon>Eukaryota</taxon>
        <taxon>Sar</taxon>
        <taxon>Stramenopiles</taxon>
        <taxon>Oomycota</taxon>
        <taxon>Peronosporomycetes</taxon>
        <taxon>Peronosporales</taxon>
        <taxon>Peronosporaceae</taxon>
        <taxon>Phytophthora</taxon>
    </lineage>
</organism>
<reference evidence="6 7" key="1">
    <citation type="journal article" date="2019" name="Mol. Plant Pathol.">
        <title>Genome sequencing of oomycete isolates from Chile supports the New Zealand origin of Phytophthora kernoviae and makes available the first Nothophytophthora sp. genome.</title>
        <authorList>
            <person name="Studholme D.J."/>
            <person name="Panda P."/>
            <person name="Sanfuentes Von Stowasser E."/>
            <person name="Gonzalez M."/>
            <person name="Hill R."/>
            <person name="Sambles C."/>
            <person name="Grant M."/>
            <person name="Williams N.M."/>
            <person name="McDougal R.L."/>
        </authorList>
    </citation>
    <scope>NUCLEOTIDE SEQUENCE [LARGE SCALE GENOMIC DNA]</scope>
    <source>
        <strain evidence="6">Chile4</strain>
    </source>
</reference>
<dbReference type="SUPFAM" id="SSF103481">
    <property type="entry name" value="Multidrug resistance efflux transporter EmrE"/>
    <property type="match status" value="1"/>
</dbReference>
<protein>
    <submittedName>
        <fullName evidence="6">Uncharacterized protein</fullName>
    </submittedName>
</protein>
<evidence type="ECO:0000256" key="5">
    <source>
        <dbReference type="SAM" id="Phobius"/>
    </source>
</evidence>
<dbReference type="EMBL" id="MBDN02001322">
    <property type="protein sequence ID" value="RLN72134.1"/>
    <property type="molecule type" value="Genomic_DNA"/>
</dbReference>
<evidence type="ECO:0000313" key="6">
    <source>
        <dbReference type="EMBL" id="RLN72134.1"/>
    </source>
</evidence>
<keyword evidence="3 5" id="KW-1133">Transmembrane helix</keyword>
<evidence type="ECO:0000313" key="7">
    <source>
        <dbReference type="Proteomes" id="UP000285624"/>
    </source>
</evidence>
<dbReference type="Proteomes" id="UP000285624">
    <property type="component" value="Unassembled WGS sequence"/>
</dbReference>
<feature type="transmembrane region" description="Helical" evidence="5">
    <location>
        <begin position="78"/>
        <end position="97"/>
    </location>
</feature>
<accession>A0A3R7N9J2</accession>
<dbReference type="InterPro" id="IPR037185">
    <property type="entry name" value="EmrE-like"/>
</dbReference>
<dbReference type="GO" id="GO:0000139">
    <property type="term" value="C:Golgi membrane"/>
    <property type="evidence" value="ECO:0007669"/>
    <property type="project" value="InterPro"/>
</dbReference>
<dbReference type="PANTHER" id="PTHR10231">
    <property type="entry name" value="NUCLEOTIDE-SUGAR TRANSMEMBRANE TRANSPORTER"/>
    <property type="match status" value="1"/>
</dbReference>
<name>A0A3R7N9J2_9STRA</name>
<proteinExistence type="predicted"/>
<sequence length="193" mass="20463">MMLKKRLKRNQRVSLGVTTMGCAIKTLGQQDPHATAKTDGPTLMAYGLLMVQIPSSTFGQTVEEALAMDNVRVHFSPYVLPMVFIMSMIGVVTSFFLKNLDSACKAIASALELVFLPLLSAVLFGQSLTLYTVAAVCFVGFGVYIYSLPVETTGTGGLPVYTKVASGEGVEEKDDVDAVSTLVGLGLSAVAVL</sequence>
<comment type="caution">
    <text evidence="6">The sequence shown here is derived from an EMBL/GenBank/DDBJ whole genome shotgun (WGS) entry which is preliminary data.</text>
</comment>
<dbReference type="GO" id="GO:0015165">
    <property type="term" value="F:pyrimidine nucleotide-sugar transmembrane transporter activity"/>
    <property type="evidence" value="ECO:0007669"/>
    <property type="project" value="InterPro"/>
</dbReference>
<gene>
    <name evidence="6" type="ORF">BBO99_00009897</name>
</gene>
<evidence type="ECO:0000256" key="4">
    <source>
        <dbReference type="ARBA" id="ARBA00023136"/>
    </source>
</evidence>
<feature type="transmembrane region" description="Helical" evidence="5">
    <location>
        <begin position="130"/>
        <end position="148"/>
    </location>
</feature>
<keyword evidence="7" id="KW-1185">Reference proteome</keyword>
<keyword evidence="4 5" id="KW-0472">Membrane</keyword>
<evidence type="ECO:0000256" key="2">
    <source>
        <dbReference type="ARBA" id="ARBA00022692"/>
    </source>
</evidence>
<keyword evidence="2 5" id="KW-0812">Transmembrane</keyword>
<dbReference type="InterPro" id="IPR007271">
    <property type="entry name" value="Nuc_sug_transpt"/>
</dbReference>